<evidence type="ECO:0000256" key="4">
    <source>
        <dbReference type="ARBA" id="ARBA00022729"/>
    </source>
</evidence>
<keyword evidence="5 6" id="KW-0274">FAD</keyword>
<keyword evidence="11" id="KW-0456">Lyase</keyword>
<dbReference type="Proteomes" id="UP000215914">
    <property type="component" value="Chromosome 3"/>
</dbReference>
<dbReference type="SUPFAM" id="SSF54373">
    <property type="entry name" value="FAD-linked reductases, C-terminal domain"/>
    <property type="match status" value="1"/>
</dbReference>
<dbReference type="InterPro" id="IPR012132">
    <property type="entry name" value="GMC_OxRdtase"/>
</dbReference>
<evidence type="ECO:0000256" key="7">
    <source>
        <dbReference type="PIRSR" id="PIRSR000137-3"/>
    </source>
</evidence>
<evidence type="ECO:0000259" key="9">
    <source>
        <dbReference type="PROSITE" id="PS00623"/>
    </source>
</evidence>
<dbReference type="InterPro" id="IPR051871">
    <property type="entry name" value="GMC_Oxidoreductase-Related"/>
</dbReference>
<keyword evidence="3 8" id="KW-0285">Flavoprotein</keyword>
<dbReference type="EMBL" id="MNCJ02000318">
    <property type="protein sequence ID" value="KAF5813203.1"/>
    <property type="molecule type" value="Genomic_DNA"/>
</dbReference>
<dbReference type="STRING" id="4232.A0A251V631"/>
<feature type="binding site" evidence="6">
    <location>
        <begin position="498"/>
        <end position="499"/>
    </location>
    <ligand>
        <name>FAD</name>
        <dbReference type="ChEBI" id="CHEBI:57692"/>
    </ligand>
</feature>
<dbReference type="PROSITE" id="PS00624">
    <property type="entry name" value="GMC_OXRED_2"/>
    <property type="match status" value="1"/>
</dbReference>
<dbReference type="PIRSF" id="PIRSF000137">
    <property type="entry name" value="Alcohol_oxidase"/>
    <property type="match status" value="1"/>
</dbReference>
<comment type="cofactor">
    <cofactor evidence="1 6">
        <name>FAD</name>
        <dbReference type="ChEBI" id="CHEBI:57692"/>
    </cofactor>
</comment>
<feature type="domain" description="Glucose-methanol-choline oxidoreductase N-terminal" evidence="9">
    <location>
        <begin position="98"/>
        <end position="121"/>
    </location>
</feature>
<evidence type="ECO:0000256" key="3">
    <source>
        <dbReference type="ARBA" id="ARBA00022630"/>
    </source>
</evidence>
<reference evidence="11 13" key="1">
    <citation type="journal article" date="2017" name="Nature">
        <title>The sunflower genome provides insights into oil metabolism, flowering and Asterid evolution.</title>
        <authorList>
            <person name="Badouin H."/>
            <person name="Gouzy J."/>
            <person name="Grassa C.J."/>
            <person name="Murat F."/>
            <person name="Staton S.E."/>
            <person name="Cottret L."/>
            <person name="Lelandais-Briere C."/>
            <person name="Owens G.L."/>
            <person name="Carrere S."/>
            <person name="Mayjonade B."/>
            <person name="Legrand L."/>
            <person name="Gill N."/>
            <person name="Kane N.C."/>
            <person name="Bowers J.E."/>
            <person name="Hubner S."/>
            <person name="Bellec A."/>
            <person name="Berard A."/>
            <person name="Berges H."/>
            <person name="Blanchet N."/>
            <person name="Boniface M.C."/>
            <person name="Brunel D."/>
            <person name="Catrice O."/>
            <person name="Chaidir N."/>
            <person name="Claudel C."/>
            <person name="Donnadieu C."/>
            <person name="Faraut T."/>
            <person name="Fievet G."/>
            <person name="Helmstetter N."/>
            <person name="King M."/>
            <person name="Knapp S.J."/>
            <person name="Lai Z."/>
            <person name="Le Paslier M.C."/>
            <person name="Lippi Y."/>
            <person name="Lorenzon L."/>
            <person name="Mandel J.R."/>
            <person name="Marage G."/>
            <person name="Marchand G."/>
            <person name="Marquand E."/>
            <person name="Bret-Mestries E."/>
            <person name="Morien E."/>
            <person name="Nambeesan S."/>
            <person name="Nguyen T."/>
            <person name="Pegot-Espagnet P."/>
            <person name="Pouilly N."/>
            <person name="Raftis F."/>
            <person name="Sallet E."/>
            <person name="Schiex T."/>
            <person name="Thomas J."/>
            <person name="Vandecasteele C."/>
            <person name="Vares D."/>
            <person name="Vear F."/>
            <person name="Vautrin S."/>
            <person name="Crespi M."/>
            <person name="Mangin B."/>
            <person name="Burke J.M."/>
            <person name="Salse J."/>
            <person name="Munos S."/>
            <person name="Vincourt P."/>
            <person name="Rieseberg L.H."/>
            <person name="Langlade N.B."/>
        </authorList>
    </citation>
    <scope>NUCLEOTIDE SEQUENCE [LARGE SCALE GENOMIC DNA]</scope>
    <source>
        <strain evidence="13">cv. SF193</strain>
        <tissue evidence="11">Leaves</tissue>
    </source>
</reference>
<evidence type="ECO:0000313" key="12">
    <source>
        <dbReference type="EMBL" id="OTG31057.1"/>
    </source>
</evidence>
<dbReference type="OMA" id="FIKHERF"/>
<dbReference type="InParanoid" id="A0A251V631"/>
<protein>
    <submittedName>
        <fullName evidence="11">(R)-mandelonitrile lyase</fullName>
        <ecNumber evidence="11">4.1.2.10</ecNumber>
    </submittedName>
    <submittedName>
        <fullName evidence="12">Putative oxygen-dependent choline dehydrogenase, FAD/NAD(P)-binding domain protein</fullName>
    </submittedName>
</protein>
<comment type="similarity">
    <text evidence="2 8">Belongs to the GMC oxidoreductase family.</text>
</comment>
<dbReference type="GO" id="GO:0050660">
    <property type="term" value="F:flavin adenine dinucleotide binding"/>
    <property type="evidence" value="ECO:0007669"/>
    <property type="project" value="InterPro"/>
</dbReference>
<dbReference type="PANTHER" id="PTHR45968:SF36">
    <property type="entry name" value="(R)-MANDELONITRILE LYASE 4-RELATED"/>
    <property type="match status" value="1"/>
</dbReference>
<name>A0A251V631_HELAN</name>
<evidence type="ECO:0000259" key="10">
    <source>
        <dbReference type="PROSITE" id="PS00624"/>
    </source>
</evidence>
<accession>A0A251V631</accession>
<dbReference type="GO" id="GO:0016614">
    <property type="term" value="F:oxidoreductase activity, acting on CH-OH group of donors"/>
    <property type="evidence" value="ECO:0007669"/>
    <property type="project" value="InterPro"/>
</dbReference>
<feature type="domain" description="Glucose-methanol-choline oxidoreductase N-terminal" evidence="10">
    <location>
        <begin position="257"/>
        <end position="271"/>
    </location>
</feature>
<reference evidence="12" key="2">
    <citation type="submission" date="2017-02" db="EMBL/GenBank/DDBJ databases">
        <title>Sunflower complete genome.</title>
        <authorList>
            <person name="Langlade N."/>
            <person name="Munos S."/>
        </authorList>
    </citation>
    <scope>NUCLEOTIDE SEQUENCE [LARGE SCALE GENOMIC DNA]</scope>
    <source>
        <tissue evidence="12">Leaves</tissue>
    </source>
</reference>
<dbReference type="Gene3D" id="3.50.50.60">
    <property type="entry name" value="FAD/NAD(P)-binding domain"/>
    <property type="match status" value="1"/>
</dbReference>
<reference evidence="11" key="3">
    <citation type="submission" date="2020-06" db="EMBL/GenBank/DDBJ databases">
        <title>Helianthus annuus Genome sequencing and assembly Release 2.</title>
        <authorList>
            <person name="Gouzy J."/>
            <person name="Langlade N."/>
            <person name="Munos S."/>
        </authorList>
    </citation>
    <scope>NUCLEOTIDE SEQUENCE</scope>
    <source>
        <tissue evidence="11">Leaves</tissue>
    </source>
</reference>
<dbReference type="InterPro" id="IPR036188">
    <property type="entry name" value="FAD/NAD-bd_sf"/>
</dbReference>
<dbReference type="EC" id="4.1.2.10" evidence="11"/>
<dbReference type="PROSITE" id="PS00623">
    <property type="entry name" value="GMC_OXRED_1"/>
    <property type="match status" value="1"/>
</dbReference>
<evidence type="ECO:0000313" key="13">
    <source>
        <dbReference type="Proteomes" id="UP000215914"/>
    </source>
</evidence>
<dbReference type="GO" id="GO:0046593">
    <property type="term" value="F:mandelonitrile lyase activity"/>
    <property type="evidence" value="ECO:0007669"/>
    <property type="project" value="UniProtKB-EC"/>
</dbReference>
<feature type="binding site" evidence="6">
    <location>
        <begin position="458"/>
        <end position="459"/>
    </location>
    <ligand>
        <name>FAD</name>
        <dbReference type="ChEBI" id="CHEBI:57692"/>
    </ligand>
</feature>
<keyword evidence="13" id="KW-1185">Reference proteome</keyword>
<evidence type="ECO:0000313" key="11">
    <source>
        <dbReference type="EMBL" id="KAF5813203.1"/>
    </source>
</evidence>
<keyword evidence="7" id="KW-1015">Disulfide bond</keyword>
<dbReference type="Pfam" id="PF00732">
    <property type="entry name" value="GMC_oxred_N"/>
    <property type="match status" value="1"/>
</dbReference>
<dbReference type="Gene3D" id="3.30.410.40">
    <property type="match status" value="1"/>
</dbReference>
<keyword evidence="4" id="KW-0732">Signal</keyword>
<feature type="disulfide bond" evidence="7">
    <location>
        <begin position="399"/>
        <end position="450"/>
    </location>
</feature>
<feature type="binding site" evidence="6">
    <location>
        <position position="216"/>
    </location>
    <ligand>
        <name>FAD</name>
        <dbReference type="ChEBI" id="CHEBI:57692"/>
    </ligand>
</feature>
<sequence>MKHVCHADANYLRFTHEATDFSPTQYYDYIIIGGGTAGCPLAATLSESYSVLLLERGRSSDTSVLYESNIFRTLTTGNDSDSPAQNFVSEDGVQHTRARILGGGSMINYGFYSRADDYFYNNAGIEWDMGAVEIAYEWVENSIVTRPARLNRWQTSVFNALLEAGVVPNNGFTFDHVRGTKVGGSTFDDNEIRHGAVELLNNANPDNLDVLVHATVDRIIFSTSNPLAAVGVIYHDSNGAYHEVYVRTNGEVILSAGALGSPQLLLLSGLGPTSYLSSMNIPVVLDHPFIGQFMADPPRTGVNIVIPYASTDVGIRVVGITDSGPYIESPTIPPNSTPMSFLPFMGSVPPLNTSVEILSAKVSRPLSTGWLHLKSASNVTVSPGVRFNYYNRTEDIHQCSNAVEVIRKMLASPALNEYKFNDPDGGQSFRFIGPSLPQNASDYETIASFCRESLATFWHIHGGCLPTKVVDSGLKVIGVDSLRVVDASTFFNSPGTNPQATTMMLGRYIGMKILEERAGY</sequence>
<evidence type="ECO:0000256" key="2">
    <source>
        <dbReference type="ARBA" id="ARBA00010790"/>
    </source>
</evidence>
<dbReference type="Pfam" id="PF05199">
    <property type="entry name" value="GMC_oxred_C"/>
    <property type="match status" value="1"/>
</dbReference>
<dbReference type="InterPro" id="IPR000172">
    <property type="entry name" value="GMC_OxRdtase_N"/>
</dbReference>
<organism evidence="12 13">
    <name type="scientific">Helianthus annuus</name>
    <name type="common">Common sunflower</name>
    <dbReference type="NCBI Taxonomy" id="4232"/>
    <lineage>
        <taxon>Eukaryota</taxon>
        <taxon>Viridiplantae</taxon>
        <taxon>Streptophyta</taxon>
        <taxon>Embryophyta</taxon>
        <taxon>Tracheophyta</taxon>
        <taxon>Spermatophyta</taxon>
        <taxon>Magnoliopsida</taxon>
        <taxon>eudicotyledons</taxon>
        <taxon>Gunneridae</taxon>
        <taxon>Pentapetalae</taxon>
        <taxon>asterids</taxon>
        <taxon>campanulids</taxon>
        <taxon>Asterales</taxon>
        <taxon>Asteraceae</taxon>
        <taxon>Asteroideae</taxon>
        <taxon>Heliantheae alliance</taxon>
        <taxon>Heliantheae</taxon>
        <taxon>Helianthus</taxon>
    </lineage>
</organism>
<dbReference type="InterPro" id="IPR007867">
    <property type="entry name" value="GMC_OxRtase_C"/>
</dbReference>
<evidence type="ECO:0000256" key="1">
    <source>
        <dbReference type="ARBA" id="ARBA00001974"/>
    </source>
</evidence>
<dbReference type="PANTHER" id="PTHR45968">
    <property type="entry name" value="OSJNBA0019K04.7 PROTEIN"/>
    <property type="match status" value="1"/>
</dbReference>
<dbReference type="SUPFAM" id="SSF51905">
    <property type="entry name" value="FAD/NAD(P)-binding domain"/>
    <property type="match status" value="1"/>
</dbReference>
<evidence type="ECO:0000256" key="5">
    <source>
        <dbReference type="ARBA" id="ARBA00022827"/>
    </source>
</evidence>
<evidence type="ECO:0000256" key="8">
    <source>
        <dbReference type="RuleBase" id="RU003968"/>
    </source>
</evidence>
<dbReference type="EMBL" id="CM007892">
    <property type="protein sequence ID" value="OTG31057.1"/>
    <property type="molecule type" value="Genomic_DNA"/>
</dbReference>
<dbReference type="Gramene" id="mRNA:HanXRQr2_Chr03g0095511">
    <property type="protein sequence ID" value="mRNA:HanXRQr2_Chr03g0095511"/>
    <property type="gene ID" value="HanXRQr2_Chr03g0095511"/>
</dbReference>
<gene>
    <name evidence="12" type="ORF">HannXRQ_Chr03g0071261</name>
    <name evidence="11" type="ORF">HanXRQr2_Chr03g0095511</name>
</gene>
<evidence type="ECO:0000256" key="6">
    <source>
        <dbReference type="PIRSR" id="PIRSR000137-2"/>
    </source>
</evidence>
<dbReference type="AlphaFoldDB" id="A0A251V631"/>
<proteinExistence type="inferred from homology"/>